<dbReference type="Gene3D" id="3.30.160.60">
    <property type="entry name" value="Classic Zinc Finger"/>
    <property type="match status" value="2"/>
</dbReference>
<dbReference type="GO" id="GO:0003700">
    <property type="term" value="F:DNA-binding transcription factor activity"/>
    <property type="evidence" value="ECO:0007669"/>
    <property type="project" value="InterPro"/>
</dbReference>
<feature type="region of interest" description="Disordered" evidence="2">
    <location>
        <begin position="868"/>
        <end position="900"/>
    </location>
</feature>
<gene>
    <name evidence="5" type="ORF">P8C59_004090</name>
</gene>
<feature type="domain" description="C2H2-type" evidence="4">
    <location>
        <begin position="481"/>
        <end position="508"/>
    </location>
</feature>
<feature type="compositionally biased region" description="Low complexity" evidence="2">
    <location>
        <begin position="874"/>
        <end position="900"/>
    </location>
</feature>
<dbReference type="InterPro" id="IPR013087">
    <property type="entry name" value="Znf_C2H2_type"/>
</dbReference>
<name>A0AAD9MD35_9PEZI</name>
<feature type="compositionally biased region" description="Low complexity" evidence="2">
    <location>
        <begin position="808"/>
        <end position="818"/>
    </location>
</feature>
<dbReference type="PANTHER" id="PTHR23225:SF2">
    <property type="entry name" value="AT09679P-RELATED"/>
    <property type="match status" value="1"/>
</dbReference>
<feature type="chain" id="PRO_5042038894" description="C2H2-type domain-containing protein" evidence="3">
    <location>
        <begin position="16"/>
        <end position="1061"/>
    </location>
</feature>
<dbReference type="GO" id="GO:0008270">
    <property type="term" value="F:zinc ion binding"/>
    <property type="evidence" value="ECO:0007669"/>
    <property type="project" value="UniProtKB-KW"/>
</dbReference>
<organism evidence="5 6">
    <name type="scientific">Phyllachora maydis</name>
    <dbReference type="NCBI Taxonomy" id="1825666"/>
    <lineage>
        <taxon>Eukaryota</taxon>
        <taxon>Fungi</taxon>
        <taxon>Dikarya</taxon>
        <taxon>Ascomycota</taxon>
        <taxon>Pezizomycotina</taxon>
        <taxon>Sordariomycetes</taxon>
        <taxon>Sordariomycetidae</taxon>
        <taxon>Phyllachorales</taxon>
        <taxon>Phyllachoraceae</taxon>
        <taxon>Phyllachora</taxon>
    </lineage>
</organism>
<keyword evidence="1" id="KW-0479">Metal-binding</keyword>
<keyword evidence="1" id="KW-0862">Zinc</keyword>
<evidence type="ECO:0000313" key="6">
    <source>
        <dbReference type="Proteomes" id="UP001217918"/>
    </source>
</evidence>
<reference evidence="5" key="1">
    <citation type="journal article" date="2023" name="Mol. Plant Microbe Interact.">
        <title>Elucidating the Obligate Nature and Biological Capacity of an Invasive Fungal Corn Pathogen.</title>
        <authorList>
            <person name="MacCready J.S."/>
            <person name="Roggenkamp E.M."/>
            <person name="Gdanetz K."/>
            <person name="Chilvers M.I."/>
        </authorList>
    </citation>
    <scope>NUCLEOTIDE SEQUENCE</scope>
    <source>
        <strain evidence="5">PM02</strain>
    </source>
</reference>
<dbReference type="PANTHER" id="PTHR23225">
    <property type="entry name" value="ZINC FINGER PROTEIN"/>
    <property type="match status" value="1"/>
</dbReference>
<dbReference type="InterPro" id="IPR039970">
    <property type="entry name" value="TF_Grauzone"/>
</dbReference>
<evidence type="ECO:0000313" key="5">
    <source>
        <dbReference type="EMBL" id="KAK2069513.1"/>
    </source>
</evidence>
<feature type="region of interest" description="Disordered" evidence="2">
    <location>
        <begin position="254"/>
        <end position="278"/>
    </location>
</feature>
<feature type="region of interest" description="Disordered" evidence="2">
    <location>
        <begin position="455"/>
        <end position="480"/>
    </location>
</feature>
<dbReference type="AlphaFoldDB" id="A0AAD9MD35"/>
<proteinExistence type="predicted"/>
<evidence type="ECO:0000256" key="3">
    <source>
        <dbReference type="SAM" id="SignalP"/>
    </source>
</evidence>
<dbReference type="InterPro" id="IPR036236">
    <property type="entry name" value="Znf_C2H2_sf"/>
</dbReference>
<keyword evidence="6" id="KW-1185">Reference proteome</keyword>
<evidence type="ECO:0000259" key="4">
    <source>
        <dbReference type="PROSITE" id="PS50157"/>
    </source>
</evidence>
<accession>A0AAD9MD35</accession>
<keyword evidence="3" id="KW-0732">Signal</keyword>
<feature type="domain" description="C2H2-type" evidence="4">
    <location>
        <begin position="507"/>
        <end position="532"/>
    </location>
</feature>
<dbReference type="PROSITE" id="PS00028">
    <property type="entry name" value="ZINC_FINGER_C2H2_1"/>
    <property type="match status" value="3"/>
</dbReference>
<sequence length="1061" mass="116862">MLLLLLACCTGLDLGAEMSHKQCVSPARFGKQRLVRLCGNARPCSSCCHHPSVRPHETHHAVPVARCPTSPVGSWGRQWANMDDMAVDNHHGSPDILGIGSASAATPFDAPSVLAMSPPIPSSLDVLKQQMAPSDRTLGFSTEIVGDGLSYGLAQCFSNSNGPWNPMRAGSGIATGLSGLPPRFTEYNATATFSDTGTIRHDGFSDSGYGTLAQKSVGIPSIYSDVDRSVETLSIFDAISECQIQGVGVDTASTSTREDANQGGHRPNAGKNQSGRSLHGHYCEHCKKNVKTRSELKKHDAKHRKPHHCDVPGCKRTNGFMTVNDLARHQRSVHQAAGIKYRCQLESCRTRDKLWPRADNFRQHLSKVHKRRVDSIAELEPYIDRISSSSASNRSLCNNTLTGGHGKSDAQSTTLARNDDAEDESEDDLDLNASEATLLLACLRRKGMLHKIIKQLGHQQKSKAQRTQHSSESGRPAKSAVKCDHCPKMFARSCELKKHMKRHEKPYGCTFPRCKKSFGSKNDWKRHENSQHYQLEFWRCEEEGKSGVRDNICGKLSHSRDAFRTHLGREHGVTDTALVERQCQEKRLGRNCEARFWCGFCRKTIEVTQRGGGGAWSERFDHIEPHFLGTHGREKKGIKEWVHVDPDLPDLDFPLAPDVDMARLRHQREESPEGLDDNVLEAGLTAGLSSLTACRKRSGDEDASGEEAAKREPRDFEQWHCCSCGSVWDVTSECNAGKFEDQAMLDAHVKKQHTRPFHCVFHFAGCSSTFASKNEWKRHVTCQHLLLHYWLCEEDSCAKQSNSASASQAASPCSGPGSRRSRAAWHATSSSATIPPPNLPEGVWFNRKDLYTQHLRRMHMPPPVKKLLQEAKKSSSSTMASSSASASLSQPVATAPATADPVQEWDFRVKQLQESAKRTRCRLPNEMRCPAVAAGCTEAFSGAEAWDQRMEHVARHLERAAGGEEAAVVFGSGHDTSLLRWAARPDVAVVRLATAEERAAGAQVWLMNDPLQMRVGPEGLDAVGPTSKGDTMGLESGVVAELCVRLSDADRDAEGDSDEDY</sequence>
<comment type="caution">
    <text evidence="5">The sequence shown here is derived from an EMBL/GenBank/DDBJ whole genome shotgun (WGS) entry which is preliminary data.</text>
</comment>
<evidence type="ECO:0000256" key="2">
    <source>
        <dbReference type="SAM" id="MobiDB-lite"/>
    </source>
</evidence>
<keyword evidence="1" id="KW-0863">Zinc-finger</keyword>
<feature type="region of interest" description="Disordered" evidence="2">
    <location>
        <begin position="394"/>
        <end position="428"/>
    </location>
</feature>
<dbReference type="SMART" id="SM00355">
    <property type="entry name" value="ZnF_C2H2"/>
    <property type="match status" value="8"/>
</dbReference>
<evidence type="ECO:0000256" key="1">
    <source>
        <dbReference type="PROSITE-ProRule" id="PRU00042"/>
    </source>
</evidence>
<feature type="signal peptide" evidence="3">
    <location>
        <begin position="1"/>
        <end position="15"/>
    </location>
</feature>
<dbReference type="SUPFAM" id="SSF57667">
    <property type="entry name" value="beta-beta-alpha zinc fingers"/>
    <property type="match status" value="1"/>
</dbReference>
<protein>
    <recommendedName>
        <fullName evidence="4">C2H2-type domain-containing protein</fullName>
    </recommendedName>
</protein>
<dbReference type="PROSITE" id="PS50157">
    <property type="entry name" value="ZINC_FINGER_C2H2_2"/>
    <property type="match status" value="2"/>
</dbReference>
<dbReference type="Proteomes" id="UP001217918">
    <property type="component" value="Unassembled WGS sequence"/>
</dbReference>
<feature type="region of interest" description="Disordered" evidence="2">
    <location>
        <begin position="808"/>
        <end position="838"/>
    </location>
</feature>
<dbReference type="EMBL" id="JAQQPM010000003">
    <property type="protein sequence ID" value="KAK2069513.1"/>
    <property type="molecule type" value="Genomic_DNA"/>
</dbReference>